<reference evidence="2" key="1">
    <citation type="submission" date="2015-11" db="EMBL/GenBank/DDBJ databases">
        <authorList>
            <person name="Kumar R."/>
            <person name="Singh D."/>
            <person name="Swarnkar M.K."/>
            <person name="Singh A.K."/>
            <person name="Kumar S."/>
        </authorList>
    </citation>
    <scope>NUCLEOTIDE SEQUENCE [LARGE SCALE GENOMIC DNA]</scope>
    <source>
        <strain evidence="2">ERGS4:06</strain>
    </source>
</reference>
<dbReference type="Proteomes" id="UP000059574">
    <property type="component" value="Chromosome"/>
</dbReference>
<reference evidence="1 2" key="2">
    <citation type="journal article" date="2016" name="J. Biotechnol.">
        <title>Complete genome sequence of Arthrobacter alpinus ERGS4:06, a yellow pigmented bacterium tolerant to cold and radiations isolated from Sikkim Himalaya.</title>
        <authorList>
            <person name="Kumar R."/>
            <person name="Singh D."/>
            <person name="Swarnkar M.K."/>
            <person name="Singh A.K."/>
            <person name="Kumar S."/>
        </authorList>
    </citation>
    <scope>NUCLEOTIDE SEQUENCE [LARGE SCALE GENOMIC DNA]</scope>
    <source>
        <strain evidence="1 2">ERGS4:06</strain>
    </source>
</reference>
<dbReference type="InterPro" id="IPR051698">
    <property type="entry name" value="Transposase_11-like"/>
</dbReference>
<dbReference type="PANTHER" id="PTHR30298">
    <property type="entry name" value="H REPEAT-ASSOCIATED PREDICTED TRANSPOSASE"/>
    <property type="match status" value="1"/>
</dbReference>
<evidence type="ECO:0008006" key="3">
    <source>
        <dbReference type="Google" id="ProtNLM"/>
    </source>
</evidence>
<evidence type="ECO:0000313" key="1">
    <source>
        <dbReference type="EMBL" id="ALO66668.1"/>
    </source>
</evidence>
<protein>
    <recommendedName>
        <fullName evidence="3">Transposase IS4-like domain-containing protein</fullName>
    </recommendedName>
</protein>
<proteinExistence type="predicted"/>
<evidence type="ECO:0000313" key="2">
    <source>
        <dbReference type="Proteomes" id="UP000059574"/>
    </source>
</evidence>
<dbReference type="AlphaFoldDB" id="A0A0S2LZ56"/>
<organism evidence="1 2">
    <name type="scientific">Arthrobacter alpinus</name>
    <dbReference type="NCBI Taxonomy" id="656366"/>
    <lineage>
        <taxon>Bacteria</taxon>
        <taxon>Bacillati</taxon>
        <taxon>Actinomycetota</taxon>
        <taxon>Actinomycetes</taxon>
        <taxon>Micrococcales</taxon>
        <taxon>Micrococcaceae</taxon>
        <taxon>Arthrobacter</taxon>
    </lineage>
</organism>
<accession>A0A0S2LZ56</accession>
<dbReference type="EMBL" id="CP013200">
    <property type="protein sequence ID" value="ALO66668.1"/>
    <property type="molecule type" value="Genomic_DNA"/>
</dbReference>
<sequence length="110" mass="12340">MPAAPRCCQALGTAPALLERVNETRGSPVRGHWTIENRLHWVRDVVFLEDKSMVRTGNAPRLMASLRNLAISLYRIARIDNIAKATRHTARSAHRALKIARIRPLPATLN</sequence>
<name>A0A0S2LZ56_9MICC</name>
<gene>
    <name evidence="1" type="ORF">AS189_09395</name>
</gene>
<dbReference type="PANTHER" id="PTHR30298:SF0">
    <property type="entry name" value="PROTEIN YBFL-RELATED"/>
    <property type="match status" value="1"/>
</dbReference>